<gene>
    <name evidence="1" type="ORF">UFOPK1835_00290</name>
</gene>
<organism evidence="1">
    <name type="scientific">freshwater metagenome</name>
    <dbReference type="NCBI Taxonomy" id="449393"/>
    <lineage>
        <taxon>unclassified sequences</taxon>
        <taxon>metagenomes</taxon>
        <taxon>ecological metagenomes</taxon>
    </lineage>
</organism>
<dbReference type="Gene3D" id="3.40.50.10540">
    <property type="entry name" value="Crotonobetainyl-coa:carnitine coa-transferase, domain 1"/>
    <property type="match status" value="1"/>
</dbReference>
<dbReference type="SUPFAM" id="SSF89796">
    <property type="entry name" value="CoA-transferase family III (CaiB/BaiF)"/>
    <property type="match status" value="1"/>
</dbReference>
<dbReference type="Gene3D" id="3.30.1540.10">
    <property type="entry name" value="formyl-coa transferase, domain 3"/>
    <property type="match status" value="1"/>
</dbReference>
<dbReference type="AlphaFoldDB" id="A0A6J6GE22"/>
<dbReference type="InterPro" id="IPR003673">
    <property type="entry name" value="CoA-Trfase_fam_III"/>
</dbReference>
<evidence type="ECO:0000313" key="1">
    <source>
        <dbReference type="EMBL" id="CAB4599526.1"/>
    </source>
</evidence>
<sequence length="393" mass="43053">MLGPAAITTNLVDLGADVIKVEPPGGDYGRQMTWPIIEETSLLFLHANRGKRSIVLDLRTDEGVEAFKELVADADCVVEAMRPGALARRGLGFEDLRKINPKIVFMTISGYGMTGPYRDLPSHGIAYDTWAGIVPPAYDEEGYCYIPEHVSVGINAGPLFGAVGILAGILHARATGEGCQMEVAQSDAAAAVDWLRSETYRAYERPESEVTGNAADDFERRLPGTAGMKEGVRYQMYETSDGHILFMASEQEFWKNFCNGIDRADLFEKFPGTKYASHARGNRELLDELTVIFKSKTSVEWMAFGGEFNTPLAPVNTPQTLANDPQFLDRMPWLPKETHGADMLPIPVKIVNRELADPGMAPTPGQHSDEILGELLGYDSARIAALREKGVLG</sequence>
<dbReference type="EMBL" id="CAEZUP010000007">
    <property type="protein sequence ID" value="CAB4599526.1"/>
    <property type="molecule type" value="Genomic_DNA"/>
</dbReference>
<reference evidence="1" key="1">
    <citation type="submission" date="2020-05" db="EMBL/GenBank/DDBJ databases">
        <authorList>
            <person name="Chiriac C."/>
            <person name="Salcher M."/>
            <person name="Ghai R."/>
            <person name="Kavagutti S V."/>
        </authorList>
    </citation>
    <scope>NUCLEOTIDE SEQUENCE</scope>
</reference>
<dbReference type="PANTHER" id="PTHR48228:SF5">
    <property type="entry name" value="ALPHA-METHYLACYL-COA RACEMASE"/>
    <property type="match status" value="1"/>
</dbReference>
<name>A0A6J6GE22_9ZZZZ</name>
<dbReference type="PANTHER" id="PTHR48228">
    <property type="entry name" value="SUCCINYL-COA--D-CITRAMALATE COA-TRANSFERASE"/>
    <property type="match status" value="1"/>
</dbReference>
<protein>
    <submittedName>
        <fullName evidence="1">Unannotated protein</fullName>
    </submittedName>
</protein>
<dbReference type="Pfam" id="PF02515">
    <property type="entry name" value="CoA_transf_3"/>
    <property type="match status" value="1"/>
</dbReference>
<dbReference type="GO" id="GO:0003824">
    <property type="term" value="F:catalytic activity"/>
    <property type="evidence" value="ECO:0007669"/>
    <property type="project" value="InterPro"/>
</dbReference>
<accession>A0A6J6GE22</accession>
<dbReference type="InterPro" id="IPR044855">
    <property type="entry name" value="CoA-Trfase_III_dom3_sf"/>
</dbReference>
<dbReference type="InterPro" id="IPR050509">
    <property type="entry name" value="CoA-transferase_III"/>
</dbReference>
<dbReference type="InterPro" id="IPR023606">
    <property type="entry name" value="CoA-Trfase_III_dom_1_sf"/>
</dbReference>
<proteinExistence type="predicted"/>